<comment type="similarity">
    <text evidence="1">Belongs to the glycosyltransferase 2 family.</text>
</comment>
<dbReference type="EMBL" id="AXDY01000005">
    <property type="protein sequence ID" value="ERS93450.1"/>
    <property type="molecule type" value="Genomic_DNA"/>
</dbReference>
<dbReference type="PANTHER" id="PTHR22916">
    <property type="entry name" value="GLYCOSYLTRANSFERASE"/>
    <property type="match status" value="1"/>
</dbReference>
<comment type="caution">
    <text evidence="3">The sequence shown here is derived from an EMBL/GenBank/DDBJ whole genome shotgun (WGS) entry which is preliminary data.</text>
</comment>
<evidence type="ECO:0000313" key="3">
    <source>
        <dbReference type="EMBL" id="ERS93450.1"/>
    </source>
</evidence>
<evidence type="ECO:0000313" key="4">
    <source>
        <dbReference type="Proteomes" id="UP000017131"/>
    </source>
</evidence>
<accession>A0ABN0PCT1</accession>
<proteinExistence type="inferred from homology"/>
<dbReference type="InterPro" id="IPR001173">
    <property type="entry name" value="Glyco_trans_2-like"/>
</dbReference>
<keyword evidence="4" id="KW-1185">Reference proteome</keyword>
<dbReference type="Pfam" id="PF00535">
    <property type="entry name" value="Glycos_transf_2"/>
    <property type="match status" value="1"/>
</dbReference>
<protein>
    <recommendedName>
        <fullName evidence="2">Glycosyltransferase 2-like domain-containing protein</fullName>
    </recommendedName>
</protein>
<dbReference type="RefSeq" id="WP_023015562.1">
    <property type="nucleotide sequence ID" value="NZ_AXDY01000005.1"/>
</dbReference>
<feature type="domain" description="Glycosyltransferase 2-like" evidence="2">
    <location>
        <begin position="3"/>
        <end position="128"/>
    </location>
</feature>
<sequence>MFSFILPAYNAEKTISKTIESILNNRTSQEIEIIVINDGSTDNTKRILERYDDQRIKVINQENKGVSAARNAGLNALDKASLFTAFIDDSDTISENYIEAHLEIFEQYSELKLSVAPIILNKNNQLSPQSLNFKFQNTSGYVDIRQHSTSIQYHMGGTVFRSEVFNSLHHRFQESLTFWEDALLINTILLENLKYGLVNGAYYYYDRNNTNSLSHAAWGEESRYTAHLKNAYFPLIDLSKKLYGEVLPYIQYLIARHYLGYLAEYNQKYIIEHKSFITETFMHLSKQLFKNISTKTIDQLECPLYCKIYMYQLKDMKMDLSLLHKQIKVLIQGYNFKNGTLQFTFSNEAVGIPGESKVFITNTEATIFSYYERCILGKEIDRDVTVNKYKIRVSLWRVFLGFIVQIKDEENNYSIISPSIFKRLSTKLHRRK</sequence>
<dbReference type="Proteomes" id="UP000017131">
    <property type="component" value="Unassembled WGS sequence"/>
</dbReference>
<reference evidence="3 4" key="1">
    <citation type="journal article" date="2013" name="Genome Announc.">
        <title>Draft Genome Sequence of Staphylococcus simulans UMC-CNS-990, Isolated from a Case of Chronic Bovine Mastitis.</title>
        <authorList>
            <person name="Calcutt M.J."/>
            <person name="Foecking M.F."/>
            <person name="Hsieh H.Y."/>
            <person name="Perry J."/>
            <person name="Stewart G.C."/>
            <person name="Middleton J.R."/>
        </authorList>
    </citation>
    <scope>NUCLEOTIDE SEQUENCE [LARGE SCALE GENOMIC DNA]</scope>
    <source>
        <strain evidence="3 4">UMC-CNS-990</strain>
    </source>
</reference>
<dbReference type="SUPFAM" id="SSF53448">
    <property type="entry name" value="Nucleotide-diphospho-sugar transferases"/>
    <property type="match status" value="1"/>
</dbReference>
<dbReference type="CDD" id="cd00761">
    <property type="entry name" value="Glyco_tranf_GTA_type"/>
    <property type="match status" value="1"/>
</dbReference>
<gene>
    <name evidence="3" type="ORF">SSIM_07030</name>
</gene>
<dbReference type="Gene3D" id="3.90.550.10">
    <property type="entry name" value="Spore Coat Polysaccharide Biosynthesis Protein SpsA, Chain A"/>
    <property type="match status" value="1"/>
</dbReference>
<dbReference type="InterPro" id="IPR029044">
    <property type="entry name" value="Nucleotide-diphossugar_trans"/>
</dbReference>
<organism evidence="3 4">
    <name type="scientific">Staphylococcus simulans UMC-CNS-990</name>
    <dbReference type="NCBI Taxonomy" id="1405498"/>
    <lineage>
        <taxon>Bacteria</taxon>
        <taxon>Bacillati</taxon>
        <taxon>Bacillota</taxon>
        <taxon>Bacilli</taxon>
        <taxon>Bacillales</taxon>
        <taxon>Staphylococcaceae</taxon>
        <taxon>Staphylococcus</taxon>
    </lineage>
</organism>
<name>A0ABN0PCT1_STASI</name>
<evidence type="ECO:0000259" key="2">
    <source>
        <dbReference type="Pfam" id="PF00535"/>
    </source>
</evidence>
<evidence type="ECO:0000256" key="1">
    <source>
        <dbReference type="ARBA" id="ARBA00006739"/>
    </source>
</evidence>